<evidence type="ECO:0000313" key="3">
    <source>
        <dbReference type="EMBL" id="HJB09092.1"/>
    </source>
</evidence>
<dbReference type="InterPro" id="IPR029059">
    <property type="entry name" value="AB_hydrolase_5"/>
</dbReference>
<dbReference type="GO" id="GO:0016787">
    <property type="term" value="F:hydrolase activity"/>
    <property type="evidence" value="ECO:0007669"/>
    <property type="project" value="UniProtKB-KW"/>
</dbReference>
<gene>
    <name evidence="3" type="ORF">H9786_00965</name>
</gene>
<dbReference type="AlphaFoldDB" id="A0A9D2LAM3"/>
<dbReference type="InterPro" id="IPR029058">
    <property type="entry name" value="AB_hydrolase_fold"/>
</dbReference>
<dbReference type="Proteomes" id="UP000823823">
    <property type="component" value="Unassembled WGS sequence"/>
</dbReference>
<keyword evidence="1" id="KW-0472">Membrane</keyword>
<keyword evidence="1" id="KW-0812">Transmembrane</keyword>
<reference evidence="3" key="2">
    <citation type="submission" date="2021-04" db="EMBL/GenBank/DDBJ databases">
        <authorList>
            <person name="Gilroy R."/>
        </authorList>
    </citation>
    <scope>NUCLEOTIDE SEQUENCE</scope>
    <source>
        <strain evidence="3">ChiHjej13B12-24818</strain>
    </source>
</reference>
<feature type="domain" description="Alpha/beta hydrolase fold-5" evidence="2">
    <location>
        <begin position="77"/>
        <end position="232"/>
    </location>
</feature>
<proteinExistence type="predicted"/>
<comment type="caution">
    <text evidence="3">The sequence shown here is derived from an EMBL/GenBank/DDBJ whole genome shotgun (WGS) entry which is preliminary data.</text>
</comment>
<keyword evidence="3" id="KW-0378">Hydrolase</keyword>
<evidence type="ECO:0000256" key="1">
    <source>
        <dbReference type="SAM" id="Phobius"/>
    </source>
</evidence>
<evidence type="ECO:0000259" key="2">
    <source>
        <dbReference type="Pfam" id="PF12695"/>
    </source>
</evidence>
<dbReference type="Gene3D" id="3.40.50.1820">
    <property type="entry name" value="alpha/beta hydrolase"/>
    <property type="match status" value="1"/>
</dbReference>
<dbReference type="EMBL" id="DWZH01000008">
    <property type="protein sequence ID" value="HJB09092.1"/>
    <property type="molecule type" value="Genomic_DNA"/>
</dbReference>
<dbReference type="SUPFAM" id="SSF53474">
    <property type="entry name" value="alpha/beta-Hydrolases"/>
    <property type="match status" value="1"/>
</dbReference>
<organism evidence="3 4">
    <name type="scientific">Candidatus Brachybacterium merdavium</name>
    <dbReference type="NCBI Taxonomy" id="2838513"/>
    <lineage>
        <taxon>Bacteria</taxon>
        <taxon>Bacillati</taxon>
        <taxon>Actinomycetota</taxon>
        <taxon>Actinomycetes</taxon>
        <taxon>Micrococcales</taxon>
        <taxon>Dermabacteraceae</taxon>
        <taxon>Brachybacterium</taxon>
    </lineage>
</organism>
<accession>A0A9D2LAM3</accession>
<keyword evidence="1" id="KW-1133">Transmembrane helix</keyword>
<name>A0A9D2LAM3_9MICO</name>
<sequence>MLSSHSVRRWSLRVLVAILIVLLIAVVALLVWARTGLMQAEEAPWETVRSDPNLSVHEDDTAIVLRPAQDEPAGMGLAFYPGAKVEATAYASRLPGVVAQGGMTVVIIKPWLDLALFDRRDLDTFTQQAPEIGSWIVGGHSLGGVRACQLAGDADALLLGSYCASDVAGDIPALSLSGSEDGLSTPQKIAEAADRLPEQARTVEIDGANHAGFGDYGPQDGDGRAVISDEEMAEAVTSHTLDFAETLG</sequence>
<evidence type="ECO:0000313" key="4">
    <source>
        <dbReference type="Proteomes" id="UP000823823"/>
    </source>
</evidence>
<feature type="transmembrane region" description="Helical" evidence="1">
    <location>
        <begin position="12"/>
        <end position="33"/>
    </location>
</feature>
<protein>
    <submittedName>
        <fullName evidence="3">Alpha/beta hydrolase</fullName>
    </submittedName>
</protein>
<dbReference type="Pfam" id="PF12695">
    <property type="entry name" value="Abhydrolase_5"/>
    <property type="match status" value="1"/>
</dbReference>
<reference evidence="3" key="1">
    <citation type="journal article" date="2021" name="PeerJ">
        <title>Extensive microbial diversity within the chicken gut microbiome revealed by metagenomics and culture.</title>
        <authorList>
            <person name="Gilroy R."/>
            <person name="Ravi A."/>
            <person name="Getino M."/>
            <person name="Pursley I."/>
            <person name="Horton D.L."/>
            <person name="Alikhan N.F."/>
            <person name="Baker D."/>
            <person name="Gharbi K."/>
            <person name="Hall N."/>
            <person name="Watson M."/>
            <person name="Adriaenssens E.M."/>
            <person name="Foster-Nyarko E."/>
            <person name="Jarju S."/>
            <person name="Secka A."/>
            <person name="Antonio M."/>
            <person name="Oren A."/>
            <person name="Chaudhuri R.R."/>
            <person name="La Ragione R."/>
            <person name="Hildebrand F."/>
            <person name="Pallen M.J."/>
        </authorList>
    </citation>
    <scope>NUCLEOTIDE SEQUENCE</scope>
    <source>
        <strain evidence="3">ChiHjej13B12-24818</strain>
    </source>
</reference>